<feature type="domain" description="3'-5' exonuclease" evidence="3">
    <location>
        <begin position="7"/>
        <end position="136"/>
    </location>
</feature>
<proteinExistence type="predicted"/>
<dbReference type="InterPro" id="IPR002562">
    <property type="entry name" value="3'-5'_exonuclease_dom"/>
</dbReference>
<evidence type="ECO:0000259" key="3">
    <source>
        <dbReference type="Pfam" id="PF01612"/>
    </source>
</evidence>
<dbReference type="SUPFAM" id="SSF53098">
    <property type="entry name" value="Ribonuclease H-like"/>
    <property type="match status" value="1"/>
</dbReference>
<comment type="caution">
    <text evidence="4">The sequence shown here is derived from an EMBL/GenBank/DDBJ whole genome shotgun (WGS) entry which is preliminary data.</text>
</comment>
<dbReference type="Gene3D" id="1.20.1060.10">
    <property type="entry name" value="Taq DNA Polymerase, Chain T, domain 4"/>
    <property type="match status" value="1"/>
</dbReference>
<dbReference type="PANTHER" id="PTHR10133">
    <property type="entry name" value="DNA POLYMERASE I"/>
    <property type="match status" value="1"/>
</dbReference>
<dbReference type="GO" id="GO:0006261">
    <property type="term" value="P:DNA-templated DNA replication"/>
    <property type="evidence" value="ECO:0007669"/>
    <property type="project" value="InterPro"/>
</dbReference>
<evidence type="ECO:0000256" key="1">
    <source>
        <dbReference type="ARBA" id="ARBA00022705"/>
    </source>
</evidence>
<organism evidence="4">
    <name type="scientific">marine sediment metagenome</name>
    <dbReference type="NCBI Taxonomy" id="412755"/>
    <lineage>
        <taxon>unclassified sequences</taxon>
        <taxon>metagenomes</taxon>
        <taxon>ecological metagenomes</taxon>
    </lineage>
</organism>
<dbReference type="Gene3D" id="3.30.70.370">
    <property type="match status" value="1"/>
</dbReference>
<evidence type="ECO:0000259" key="2">
    <source>
        <dbReference type="Pfam" id="PF00476"/>
    </source>
</evidence>
<protein>
    <recommendedName>
        <fullName evidence="5">3'-5' exonuclease domain-containing protein</fullName>
    </recommendedName>
</protein>
<dbReference type="PANTHER" id="PTHR10133:SF27">
    <property type="entry name" value="DNA POLYMERASE NU"/>
    <property type="match status" value="1"/>
</dbReference>
<dbReference type="InterPro" id="IPR001098">
    <property type="entry name" value="DNA-dir_DNA_pol_A_palm_dom"/>
</dbReference>
<dbReference type="GO" id="GO:0003887">
    <property type="term" value="F:DNA-directed DNA polymerase activity"/>
    <property type="evidence" value="ECO:0007669"/>
    <property type="project" value="InterPro"/>
</dbReference>
<dbReference type="SUPFAM" id="SSF56672">
    <property type="entry name" value="DNA/RNA polymerases"/>
    <property type="match status" value="1"/>
</dbReference>
<gene>
    <name evidence="4" type="ORF">LCGC14_2085830</name>
</gene>
<feature type="domain" description="DNA-directed DNA polymerase family A palm" evidence="2">
    <location>
        <begin position="300"/>
        <end position="499"/>
    </location>
</feature>
<dbReference type="InterPro" id="IPR043502">
    <property type="entry name" value="DNA/RNA_pol_sf"/>
</dbReference>
<sequence length="499" mass="56320">MQLTTKAAPIVEALSDSDVVIVDTETSSLYPWRDGKILAGIGVKPLGGEMFYLPVRHKNGGKQASHKQLKLVCEALRGKTLIFHNPKFDLAVLWQDGIDLVDEEVLDTVVLVRLVSENEPSYELKRLAKKFVDATAGESQKALKALMKKMGWETYDQVPAEMIADPYVTDDLRFTEGLYVKAWPFIEKRGLEELLELEKRLTKKLFHIERHGFQLDPEYVESEFETVSTLIDALEDEAYGYARKALRKKVREFGVNKLTKEYLKAGKKARLELLAEHDEDVKKLLIGLVCLYEERKVSKTKIVLSGTFDIYSPHDVRKIFEGMGIRSDVTTDKGAPSWAKTALAVIEHPLADTIVKCRGTKNIRNYYSNFLKLMDPDAVLHCSVHQAGTRTGRMSCRDPNLQNIPRFEAFTGAVTGAIASMKRLKKKQEEIAAKQAKEKKQRYAAVGKTQISFDGEAAQEILSEFEGELFGKVRGAFVPRPGCFLLSVDWQQVELRIFA</sequence>
<accession>A0A0F9EEH0</accession>
<name>A0A0F9EEH0_9ZZZZ</name>
<feature type="non-terminal residue" evidence="4">
    <location>
        <position position="499"/>
    </location>
</feature>
<dbReference type="Pfam" id="PF00476">
    <property type="entry name" value="DNA_pol_A"/>
    <property type="match status" value="1"/>
</dbReference>
<evidence type="ECO:0008006" key="5">
    <source>
        <dbReference type="Google" id="ProtNLM"/>
    </source>
</evidence>
<dbReference type="GO" id="GO:0003677">
    <property type="term" value="F:DNA binding"/>
    <property type="evidence" value="ECO:0007669"/>
    <property type="project" value="InterPro"/>
</dbReference>
<dbReference type="InterPro" id="IPR036397">
    <property type="entry name" value="RNaseH_sf"/>
</dbReference>
<evidence type="ECO:0000313" key="4">
    <source>
        <dbReference type="EMBL" id="KKL72344.1"/>
    </source>
</evidence>
<dbReference type="Pfam" id="PF01612">
    <property type="entry name" value="DNA_pol_A_exo1"/>
    <property type="match status" value="1"/>
</dbReference>
<dbReference type="Gene3D" id="3.30.420.10">
    <property type="entry name" value="Ribonuclease H-like superfamily/Ribonuclease H"/>
    <property type="match status" value="1"/>
</dbReference>
<dbReference type="InterPro" id="IPR012337">
    <property type="entry name" value="RNaseH-like_sf"/>
</dbReference>
<reference evidence="4" key="1">
    <citation type="journal article" date="2015" name="Nature">
        <title>Complex archaea that bridge the gap between prokaryotes and eukaryotes.</title>
        <authorList>
            <person name="Spang A."/>
            <person name="Saw J.H."/>
            <person name="Jorgensen S.L."/>
            <person name="Zaremba-Niedzwiedzka K."/>
            <person name="Martijn J."/>
            <person name="Lind A.E."/>
            <person name="van Eijk R."/>
            <person name="Schleper C."/>
            <person name="Guy L."/>
            <person name="Ettema T.J."/>
        </authorList>
    </citation>
    <scope>NUCLEOTIDE SEQUENCE</scope>
</reference>
<dbReference type="AlphaFoldDB" id="A0A0F9EEH0"/>
<dbReference type="InterPro" id="IPR002298">
    <property type="entry name" value="DNA_polymerase_A"/>
</dbReference>
<dbReference type="EMBL" id="LAZR01025299">
    <property type="protein sequence ID" value="KKL72344.1"/>
    <property type="molecule type" value="Genomic_DNA"/>
</dbReference>
<keyword evidence="1" id="KW-0235">DNA replication</keyword>
<dbReference type="GO" id="GO:0006302">
    <property type="term" value="P:double-strand break repair"/>
    <property type="evidence" value="ECO:0007669"/>
    <property type="project" value="TreeGrafter"/>
</dbReference>
<dbReference type="GO" id="GO:0008408">
    <property type="term" value="F:3'-5' exonuclease activity"/>
    <property type="evidence" value="ECO:0007669"/>
    <property type="project" value="InterPro"/>
</dbReference>